<dbReference type="GO" id="GO:0030599">
    <property type="term" value="F:pectinesterase activity"/>
    <property type="evidence" value="ECO:0007669"/>
    <property type="project" value="UniProtKB-EC"/>
</dbReference>
<dbReference type="Proteomes" id="UP000594263">
    <property type="component" value="Unplaced"/>
</dbReference>
<evidence type="ECO:0000259" key="9">
    <source>
        <dbReference type="Pfam" id="PF01095"/>
    </source>
</evidence>
<dbReference type="GO" id="GO:0045490">
    <property type="term" value="P:pectin catabolic process"/>
    <property type="evidence" value="ECO:0007669"/>
    <property type="project" value="UniProtKB-UniPathway"/>
</dbReference>
<dbReference type="AlphaFoldDB" id="A0A7N0TE03"/>
<dbReference type="EnsemblPlants" id="Kaladp0033s0212.1.v1.1">
    <property type="protein sequence ID" value="Kaladp0033s0212.1.v1.1"/>
    <property type="gene ID" value="Kaladp0033s0212.v1.1"/>
</dbReference>
<keyword evidence="6" id="KW-0325">Glycoprotein</keyword>
<evidence type="ECO:0000256" key="1">
    <source>
        <dbReference type="ARBA" id="ARBA00005184"/>
    </source>
</evidence>
<accession>A0A7N0TE03</accession>
<proteinExistence type="inferred from homology"/>
<feature type="domain" description="Pectinesterase catalytic" evidence="9">
    <location>
        <begin position="52"/>
        <end position="328"/>
    </location>
</feature>
<dbReference type="UniPathway" id="UPA00545">
    <property type="reaction ID" value="UER00823"/>
</dbReference>
<evidence type="ECO:0000256" key="2">
    <source>
        <dbReference type="ARBA" id="ARBA00008891"/>
    </source>
</evidence>
<keyword evidence="5" id="KW-0063">Aspartyl esterase</keyword>
<dbReference type="PANTHER" id="PTHR31321">
    <property type="entry name" value="ACYL-COA THIOESTER HYDROLASE YBHC-RELATED"/>
    <property type="match status" value="1"/>
</dbReference>
<dbReference type="InterPro" id="IPR000070">
    <property type="entry name" value="Pectinesterase_cat"/>
</dbReference>
<dbReference type="FunFam" id="2.160.20.10:FF:000013">
    <property type="entry name" value="Pectinesterase"/>
    <property type="match status" value="1"/>
</dbReference>
<sequence length="358" mass="39575">MQASSQKPLTSLNEFLQPIDPNSFAFCPPMASSSSNVPTAPRDLSTAVLIRVDHSGKGDHTRIQDAINSVPSHSSELYFIWVKPGIYREKIVVPADKPYITISGTRKATTVITWGGGGEIFESPTLSVLASDFVGRYLSIRNAYGSRAHTKAVALRVSADRAAFYGCRIQSYQDTLLDDIGRHYYKYCYIEGAIDFICGSATSLFEKCHLHSVAEGFTGTITAQNRKSESENSAFVFLDCRITGTGSAFLGRPWGAYSRVVFAYTYMSQVVTPQGWDNWDEPSKERTVYYGEHKCFGPGAKRTRRVAWSQNLTSDEAAPFLTTNLIGGRGWLRPTPKHFKTPTSSTTVPAKKMINSKL</sequence>
<dbReference type="Pfam" id="PF01095">
    <property type="entry name" value="Pectinesterase"/>
    <property type="match status" value="1"/>
</dbReference>
<dbReference type="InterPro" id="IPR011050">
    <property type="entry name" value="Pectin_lyase_fold/virulence"/>
</dbReference>
<dbReference type="SUPFAM" id="SSF51126">
    <property type="entry name" value="Pectin lyase-like"/>
    <property type="match status" value="1"/>
</dbReference>
<dbReference type="Gene3D" id="2.160.20.10">
    <property type="entry name" value="Single-stranded right-handed beta-helix, Pectin lyase-like"/>
    <property type="match status" value="1"/>
</dbReference>
<dbReference type="InterPro" id="IPR012334">
    <property type="entry name" value="Pectin_lyas_fold"/>
</dbReference>
<evidence type="ECO:0000256" key="4">
    <source>
        <dbReference type="ARBA" id="ARBA00022801"/>
    </source>
</evidence>
<reference evidence="10" key="1">
    <citation type="submission" date="2021-01" db="UniProtKB">
        <authorList>
            <consortium name="EnsemblPlants"/>
        </authorList>
    </citation>
    <scope>IDENTIFICATION</scope>
</reference>
<evidence type="ECO:0000256" key="6">
    <source>
        <dbReference type="ARBA" id="ARBA00023180"/>
    </source>
</evidence>
<dbReference type="Gramene" id="Kaladp0033s0212.1.v1.1">
    <property type="protein sequence ID" value="Kaladp0033s0212.1.v1.1"/>
    <property type="gene ID" value="Kaladp0033s0212.v1.1"/>
</dbReference>
<keyword evidence="11" id="KW-1185">Reference proteome</keyword>
<keyword evidence="4" id="KW-0378">Hydrolase</keyword>
<name>A0A7N0TE03_KALFE</name>
<comment type="function">
    <text evidence="8">Acts in the modification of cell walls via demethylesterification of cell wall pectin.</text>
</comment>
<organism evidence="10 11">
    <name type="scientific">Kalanchoe fedtschenkoi</name>
    <name type="common">Lavender scallops</name>
    <name type="synonym">South American air plant</name>
    <dbReference type="NCBI Taxonomy" id="63787"/>
    <lineage>
        <taxon>Eukaryota</taxon>
        <taxon>Viridiplantae</taxon>
        <taxon>Streptophyta</taxon>
        <taxon>Embryophyta</taxon>
        <taxon>Tracheophyta</taxon>
        <taxon>Spermatophyta</taxon>
        <taxon>Magnoliopsida</taxon>
        <taxon>eudicotyledons</taxon>
        <taxon>Gunneridae</taxon>
        <taxon>Pentapetalae</taxon>
        <taxon>Saxifragales</taxon>
        <taxon>Crassulaceae</taxon>
        <taxon>Kalanchoe</taxon>
    </lineage>
</organism>
<comment type="catalytic activity">
    <reaction evidence="7">
        <text>[(1-&gt;4)-alpha-D-galacturonosyl methyl ester](n) + n H2O = [(1-&gt;4)-alpha-D-galacturonosyl](n) + n methanol + n H(+)</text>
        <dbReference type="Rhea" id="RHEA:22380"/>
        <dbReference type="Rhea" id="RHEA-COMP:14570"/>
        <dbReference type="Rhea" id="RHEA-COMP:14573"/>
        <dbReference type="ChEBI" id="CHEBI:15377"/>
        <dbReference type="ChEBI" id="CHEBI:15378"/>
        <dbReference type="ChEBI" id="CHEBI:17790"/>
        <dbReference type="ChEBI" id="CHEBI:140522"/>
        <dbReference type="ChEBI" id="CHEBI:140523"/>
        <dbReference type="EC" id="3.1.1.11"/>
    </reaction>
</comment>
<dbReference type="OMA" id="YTFMANI"/>
<evidence type="ECO:0000313" key="10">
    <source>
        <dbReference type="EnsemblPlants" id="Kaladp0033s0212.1.v1.1"/>
    </source>
</evidence>
<evidence type="ECO:0000256" key="8">
    <source>
        <dbReference type="ARBA" id="ARBA00057335"/>
    </source>
</evidence>
<evidence type="ECO:0000313" key="11">
    <source>
        <dbReference type="Proteomes" id="UP000594263"/>
    </source>
</evidence>
<evidence type="ECO:0000256" key="3">
    <source>
        <dbReference type="ARBA" id="ARBA00013229"/>
    </source>
</evidence>
<protein>
    <recommendedName>
        <fullName evidence="3">pectinesterase</fullName>
        <ecNumber evidence="3">3.1.1.11</ecNumber>
    </recommendedName>
</protein>
<evidence type="ECO:0000256" key="5">
    <source>
        <dbReference type="ARBA" id="ARBA00023085"/>
    </source>
</evidence>
<dbReference type="PANTHER" id="PTHR31321:SF72">
    <property type="entry name" value="PECTINESTERASE 11-RELATED"/>
    <property type="match status" value="1"/>
</dbReference>
<evidence type="ECO:0000256" key="7">
    <source>
        <dbReference type="ARBA" id="ARBA00047928"/>
    </source>
</evidence>
<dbReference type="GO" id="GO:0042545">
    <property type="term" value="P:cell wall modification"/>
    <property type="evidence" value="ECO:0007669"/>
    <property type="project" value="InterPro"/>
</dbReference>
<dbReference type="EC" id="3.1.1.11" evidence="3"/>
<comment type="pathway">
    <text evidence="1">Glycan metabolism; pectin degradation; 2-dehydro-3-deoxy-D-gluconate from pectin: step 1/5.</text>
</comment>
<comment type="similarity">
    <text evidence="2">Belongs to the pectinesterase family.</text>
</comment>